<evidence type="ECO:0000256" key="11">
    <source>
        <dbReference type="HAMAP-Rule" id="MF_00115"/>
    </source>
</evidence>
<dbReference type="EMBL" id="BMYD01000006">
    <property type="protein sequence ID" value="GHA89237.1"/>
    <property type="molecule type" value="Genomic_DNA"/>
</dbReference>
<evidence type="ECO:0000256" key="6">
    <source>
        <dbReference type="ARBA" id="ARBA00022692"/>
    </source>
</evidence>
<dbReference type="Pfam" id="PF01741">
    <property type="entry name" value="MscL"/>
    <property type="match status" value="1"/>
</dbReference>
<dbReference type="Proteomes" id="UP000646426">
    <property type="component" value="Unassembled WGS sequence"/>
</dbReference>
<dbReference type="SUPFAM" id="SSF81330">
    <property type="entry name" value="Gated mechanosensitive channel"/>
    <property type="match status" value="1"/>
</dbReference>
<dbReference type="PANTHER" id="PTHR30266">
    <property type="entry name" value="MECHANOSENSITIVE CHANNEL MSCL"/>
    <property type="match status" value="1"/>
</dbReference>
<dbReference type="Gene3D" id="1.10.1200.120">
    <property type="entry name" value="Large-conductance mechanosensitive channel, MscL, domain 1"/>
    <property type="match status" value="1"/>
</dbReference>
<evidence type="ECO:0000256" key="5">
    <source>
        <dbReference type="ARBA" id="ARBA00022519"/>
    </source>
</evidence>
<name>A0A918WBS7_9GAMM</name>
<dbReference type="PRINTS" id="PR01264">
    <property type="entry name" value="MECHCHANNEL"/>
</dbReference>
<evidence type="ECO:0000256" key="10">
    <source>
        <dbReference type="ARBA" id="ARBA00023303"/>
    </source>
</evidence>
<protein>
    <recommendedName>
        <fullName evidence="11">Large-conductance mechanosensitive channel</fullName>
    </recommendedName>
</protein>
<keyword evidence="9 11" id="KW-0472">Membrane</keyword>
<dbReference type="InterPro" id="IPR036019">
    <property type="entry name" value="MscL_channel"/>
</dbReference>
<keyword evidence="6 11" id="KW-0812">Transmembrane</keyword>
<gene>
    <name evidence="11 12" type="primary">mscL</name>
    <name evidence="12" type="ORF">GCM10007067_28940</name>
</gene>
<evidence type="ECO:0000256" key="2">
    <source>
        <dbReference type="ARBA" id="ARBA00007254"/>
    </source>
</evidence>
<evidence type="ECO:0000256" key="1">
    <source>
        <dbReference type="ARBA" id="ARBA00004651"/>
    </source>
</evidence>
<evidence type="ECO:0000256" key="9">
    <source>
        <dbReference type="ARBA" id="ARBA00023136"/>
    </source>
</evidence>
<proteinExistence type="inferred from homology"/>
<sequence>MRLISEFRKFIARGNVVDLAIAVVIGAAFNKIVTALVDGVIMPTIATITGGVSVDDWKYVVKPARVSPTGEELAEVAILYGHVLQTVIDFLLISFVIFLVLRVYNRVRSHEDEKAEKKPIETPEDVKLLREIRDLLKQPRAG</sequence>
<reference evidence="12" key="1">
    <citation type="journal article" date="2014" name="Int. J. Syst. Evol. Microbiol.">
        <title>Complete genome sequence of Corynebacterium casei LMG S-19264T (=DSM 44701T), isolated from a smear-ripened cheese.</title>
        <authorList>
            <consortium name="US DOE Joint Genome Institute (JGI-PGF)"/>
            <person name="Walter F."/>
            <person name="Albersmeier A."/>
            <person name="Kalinowski J."/>
            <person name="Ruckert C."/>
        </authorList>
    </citation>
    <scope>NUCLEOTIDE SEQUENCE</scope>
    <source>
        <strain evidence="12">KCTC 23077</strain>
    </source>
</reference>
<dbReference type="PANTHER" id="PTHR30266:SF2">
    <property type="entry name" value="LARGE-CONDUCTANCE MECHANOSENSITIVE CHANNEL"/>
    <property type="match status" value="1"/>
</dbReference>
<keyword evidence="5 11" id="KW-0997">Cell inner membrane</keyword>
<evidence type="ECO:0000256" key="3">
    <source>
        <dbReference type="ARBA" id="ARBA00022448"/>
    </source>
</evidence>
<accession>A0A918WBS7</accession>
<evidence type="ECO:0000256" key="4">
    <source>
        <dbReference type="ARBA" id="ARBA00022475"/>
    </source>
</evidence>
<dbReference type="InterPro" id="IPR037673">
    <property type="entry name" value="MSC/AndL"/>
</dbReference>
<dbReference type="InterPro" id="IPR001185">
    <property type="entry name" value="MS_channel"/>
</dbReference>
<dbReference type="GO" id="GO:0005886">
    <property type="term" value="C:plasma membrane"/>
    <property type="evidence" value="ECO:0007669"/>
    <property type="project" value="UniProtKB-SubCell"/>
</dbReference>
<comment type="function">
    <text evidence="11">Channel that opens in response to stretch forces in the membrane lipid bilayer. May participate in the regulation of osmotic pressure changes within the cell.</text>
</comment>
<dbReference type="AlphaFoldDB" id="A0A918WBS7"/>
<keyword evidence="10 11" id="KW-0407">Ion channel</keyword>
<dbReference type="PROSITE" id="PS01327">
    <property type="entry name" value="MSCL"/>
    <property type="match status" value="1"/>
</dbReference>
<feature type="transmembrane region" description="Helical" evidence="11">
    <location>
        <begin position="77"/>
        <end position="101"/>
    </location>
</feature>
<keyword evidence="7 11" id="KW-1133">Transmembrane helix</keyword>
<evidence type="ECO:0000256" key="7">
    <source>
        <dbReference type="ARBA" id="ARBA00022989"/>
    </source>
</evidence>
<dbReference type="GO" id="GO:0008381">
    <property type="term" value="F:mechanosensitive monoatomic ion channel activity"/>
    <property type="evidence" value="ECO:0007669"/>
    <property type="project" value="UniProtKB-UniRule"/>
</dbReference>
<organism evidence="12 13">
    <name type="scientific">Cognatilysobacter bugurensis</name>
    <dbReference type="NCBI Taxonomy" id="543356"/>
    <lineage>
        <taxon>Bacteria</taxon>
        <taxon>Pseudomonadati</taxon>
        <taxon>Pseudomonadota</taxon>
        <taxon>Gammaproteobacteria</taxon>
        <taxon>Lysobacterales</taxon>
        <taxon>Lysobacteraceae</taxon>
        <taxon>Cognatilysobacter</taxon>
    </lineage>
</organism>
<dbReference type="InterPro" id="IPR019823">
    <property type="entry name" value="Mechanosensitive_channel_CS"/>
</dbReference>
<dbReference type="RefSeq" id="WP_189457810.1">
    <property type="nucleotide sequence ID" value="NZ_BMYD01000006.1"/>
</dbReference>
<comment type="caution">
    <text evidence="12">The sequence shown here is derived from an EMBL/GenBank/DDBJ whole genome shotgun (WGS) entry which is preliminary data.</text>
</comment>
<keyword evidence="8 11" id="KW-0406">Ion transport</keyword>
<keyword evidence="3 11" id="KW-0813">Transport</keyword>
<dbReference type="NCBIfam" id="TIGR00220">
    <property type="entry name" value="mscL"/>
    <property type="match status" value="1"/>
</dbReference>
<evidence type="ECO:0000256" key="8">
    <source>
        <dbReference type="ARBA" id="ARBA00023065"/>
    </source>
</evidence>
<reference evidence="12" key="2">
    <citation type="submission" date="2020-09" db="EMBL/GenBank/DDBJ databases">
        <authorList>
            <person name="Sun Q."/>
            <person name="Kim S."/>
        </authorList>
    </citation>
    <scope>NUCLEOTIDE SEQUENCE</scope>
    <source>
        <strain evidence="12">KCTC 23077</strain>
    </source>
</reference>
<keyword evidence="4 11" id="KW-1003">Cell membrane</keyword>
<dbReference type="HAMAP" id="MF_00115">
    <property type="entry name" value="MscL"/>
    <property type="match status" value="1"/>
</dbReference>
<dbReference type="NCBIfam" id="NF001843">
    <property type="entry name" value="PRK00567.1-4"/>
    <property type="match status" value="1"/>
</dbReference>
<feature type="transmembrane region" description="Helical" evidence="11">
    <location>
        <begin position="12"/>
        <end position="33"/>
    </location>
</feature>
<evidence type="ECO:0000313" key="13">
    <source>
        <dbReference type="Proteomes" id="UP000646426"/>
    </source>
</evidence>
<comment type="subunit">
    <text evidence="11">Homopentamer.</text>
</comment>
<comment type="similarity">
    <text evidence="2 11">Belongs to the MscL family.</text>
</comment>
<comment type="subcellular location">
    <subcellularLocation>
        <location evidence="11">Cell inner membrane</location>
        <topology evidence="11">Multi-pass membrane protein</topology>
    </subcellularLocation>
    <subcellularLocation>
        <location evidence="1">Cell membrane</location>
        <topology evidence="1">Multi-pass membrane protein</topology>
    </subcellularLocation>
</comment>
<evidence type="ECO:0000313" key="12">
    <source>
        <dbReference type="EMBL" id="GHA89237.1"/>
    </source>
</evidence>
<keyword evidence="13" id="KW-1185">Reference proteome</keyword>